<dbReference type="InParanoid" id="A0A0D2JC03"/>
<sequence>MLSKGPLAGLLKNLELFASFFFSTLKRIIQKIKTNPSEPFQRSKPALKLVFRNGLFISY</sequence>
<dbReference type="Proteomes" id="UP000032233">
    <property type="component" value="Unassembled WGS sequence"/>
</dbReference>
<dbReference type="AlphaFoldDB" id="A0A0D2JC03"/>
<evidence type="ECO:0000313" key="2">
    <source>
        <dbReference type="Proteomes" id="UP000032233"/>
    </source>
</evidence>
<evidence type="ECO:0000313" key="1">
    <source>
        <dbReference type="EMBL" id="KIX15674.1"/>
    </source>
</evidence>
<gene>
    <name evidence="1" type="ORF">X474_01990</name>
</gene>
<dbReference type="EMBL" id="AZAC01000002">
    <property type="protein sequence ID" value="KIX15674.1"/>
    <property type="molecule type" value="Genomic_DNA"/>
</dbReference>
<reference evidence="1 2" key="1">
    <citation type="submission" date="2013-11" db="EMBL/GenBank/DDBJ databases">
        <title>Metagenomic analysis of a methanogenic consortium involved in long chain n-alkane degradation.</title>
        <authorList>
            <person name="Davidova I.A."/>
            <person name="Callaghan A.V."/>
            <person name="Wawrik B."/>
            <person name="Pruitt S."/>
            <person name="Marks C."/>
            <person name="Duncan K.E."/>
            <person name="Suflita J.M."/>
        </authorList>
    </citation>
    <scope>NUCLEOTIDE SEQUENCE [LARGE SCALE GENOMIC DNA]</scope>
    <source>
        <strain evidence="1 2">SPR</strain>
    </source>
</reference>
<organism evidence="1 2">
    <name type="scientific">Dethiosulfatarculus sandiegensis</name>
    <dbReference type="NCBI Taxonomy" id="1429043"/>
    <lineage>
        <taxon>Bacteria</taxon>
        <taxon>Pseudomonadati</taxon>
        <taxon>Thermodesulfobacteriota</taxon>
        <taxon>Desulfarculia</taxon>
        <taxon>Desulfarculales</taxon>
        <taxon>Desulfarculaceae</taxon>
        <taxon>Dethiosulfatarculus</taxon>
    </lineage>
</organism>
<comment type="caution">
    <text evidence="1">The sequence shown here is derived from an EMBL/GenBank/DDBJ whole genome shotgun (WGS) entry which is preliminary data.</text>
</comment>
<dbReference type="STRING" id="1429043.X474_01990"/>
<keyword evidence="2" id="KW-1185">Reference proteome</keyword>
<name>A0A0D2JC03_9BACT</name>
<accession>A0A0D2JC03</accession>
<proteinExistence type="predicted"/>
<protein>
    <submittedName>
        <fullName evidence="1">Uncharacterized protein</fullName>
    </submittedName>
</protein>